<accession>A0A7S8E5C3</accession>
<dbReference type="KEGG" id="pmet:G4Y79_13030"/>
<dbReference type="EMBL" id="CP062983">
    <property type="protein sequence ID" value="QPC80635.1"/>
    <property type="molecule type" value="Genomic_DNA"/>
</dbReference>
<feature type="region of interest" description="Disordered" evidence="1">
    <location>
        <begin position="121"/>
        <end position="182"/>
    </location>
</feature>
<dbReference type="RefSeq" id="WP_195168710.1">
    <property type="nucleotide sequence ID" value="NZ_CP062983.1"/>
</dbReference>
<proteinExistence type="predicted"/>
<feature type="compositionally biased region" description="Basic and acidic residues" evidence="1">
    <location>
        <begin position="121"/>
        <end position="131"/>
    </location>
</feature>
<sequence>MNGTMSDFKPQTFMEYVQLHERTWGDEDYPNRPDLIDILRAPVCVFWLHVEDGRRRYSVSVHKDMRDIEEYMTQILFRRNIKDATRRIARIFTNGKPTRIKGVKIIFETQGSTETHEALKVEAPKVDEDLTKQSAASASQESDVDAPRQSNSVFIGDFPDDDITSAPSEENAGTLFLDEADE</sequence>
<evidence type="ECO:0000256" key="1">
    <source>
        <dbReference type="SAM" id="MobiDB-lite"/>
    </source>
</evidence>
<evidence type="ECO:0000313" key="3">
    <source>
        <dbReference type="Proteomes" id="UP000594468"/>
    </source>
</evidence>
<organism evidence="2 3">
    <name type="scientific">Phototrophicus methaneseepsis</name>
    <dbReference type="NCBI Taxonomy" id="2710758"/>
    <lineage>
        <taxon>Bacteria</taxon>
        <taxon>Bacillati</taxon>
        <taxon>Chloroflexota</taxon>
        <taxon>Candidatus Thermofontia</taxon>
        <taxon>Phototrophicales</taxon>
        <taxon>Phototrophicaceae</taxon>
        <taxon>Phototrophicus</taxon>
    </lineage>
</organism>
<gene>
    <name evidence="2" type="ORF">G4Y79_13030</name>
</gene>
<evidence type="ECO:0000313" key="2">
    <source>
        <dbReference type="EMBL" id="QPC80635.1"/>
    </source>
</evidence>
<reference evidence="2 3" key="1">
    <citation type="submission" date="2020-02" db="EMBL/GenBank/DDBJ databases">
        <authorList>
            <person name="Zheng R.K."/>
            <person name="Sun C.M."/>
        </authorList>
    </citation>
    <scope>NUCLEOTIDE SEQUENCE [LARGE SCALE GENOMIC DNA]</scope>
    <source>
        <strain evidence="3">rifampicinis</strain>
    </source>
</reference>
<name>A0A7S8E5C3_9CHLR</name>
<dbReference type="Proteomes" id="UP000594468">
    <property type="component" value="Chromosome"/>
</dbReference>
<dbReference type="AlphaFoldDB" id="A0A7S8E5C3"/>
<feature type="compositionally biased region" description="Polar residues" evidence="1">
    <location>
        <begin position="132"/>
        <end position="141"/>
    </location>
</feature>
<protein>
    <submittedName>
        <fullName evidence="2">Uncharacterized protein</fullName>
    </submittedName>
</protein>
<keyword evidence="3" id="KW-1185">Reference proteome</keyword>